<dbReference type="Gene3D" id="1.25.40.180">
    <property type="match status" value="1"/>
</dbReference>
<accession>A0A6V2VRL8</accession>
<gene>
    <name evidence="2" type="ORF">EHUX00137_LOCUS37967</name>
</gene>
<dbReference type="AlphaFoldDB" id="A0A6V2VRL8"/>
<dbReference type="InterPro" id="IPR016024">
    <property type="entry name" value="ARM-type_fold"/>
</dbReference>
<organism evidence="2">
    <name type="scientific">Emiliania huxleyi</name>
    <name type="common">Coccolithophore</name>
    <name type="synonym">Pontosphaera huxleyi</name>
    <dbReference type="NCBI Taxonomy" id="2903"/>
    <lineage>
        <taxon>Eukaryota</taxon>
        <taxon>Haptista</taxon>
        <taxon>Haptophyta</taxon>
        <taxon>Prymnesiophyceae</taxon>
        <taxon>Isochrysidales</taxon>
        <taxon>Noelaerhabdaceae</taxon>
        <taxon>Emiliania</taxon>
    </lineage>
</organism>
<name>A0A6V2VRL8_EMIHU</name>
<evidence type="ECO:0000259" key="1">
    <source>
        <dbReference type="PROSITE" id="PS51363"/>
    </source>
</evidence>
<protein>
    <recommendedName>
        <fullName evidence="1">W2 domain-containing protein</fullName>
    </recommendedName>
</protein>
<dbReference type="EMBL" id="HBIR01048593">
    <property type="protein sequence ID" value="CAE0583444.1"/>
    <property type="molecule type" value="Transcribed_RNA"/>
</dbReference>
<dbReference type="InterPro" id="IPR003307">
    <property type="entry name" value="W2_domain"/>
</dbReference>
<sequence>MSQVQEAAYSKVEAAEQGISDKKAMKEEGLDEFEIEKRKIGDEVRAALEKSEAEEDAKARVAVGVKALMEVAEKRELQPLDLFGFLFDGVLDAAAVTTLKAHMRLLQKLYKATPDKKKTQSFLLKQIEALVGRVPELEKKVPTLLKLLYDADILDDEDVLFKWLIIN</sequence>
<dbReference type="PROSITE" id="PS51363">
    <property type="entry name" value="W2"/>
    <property type="match status" value="1"/>
</dbReference>
<reference evidence="2" key="1">
    <citation type="submission" date="2021-01" db="EMBL/GenBank/DDBJ databases">
        <authorList>
            <person name="Corre E."/>
            <person name="Pelletier E."/>
            <person name="Niang G."/>
            <person name="Scheremetjew M."/>
            <person name="Finn R."/>
            <person name="Kale V."/>
            <person name="Holt S."/>
            <person name="Cochrane G."/>
            <person name="Meng A."/>
            <person name="Brown T."/>
            <person name="Cohen L."/>
        </authorList>
    </citation>
    <scope>NUCLEOTIDE SEQUENCE</scope>
    <source>
        <strain evidence="2">379</strain>
    </source>
</reference>
<dbReference type="SUPFAM" id="SSF48371">
    <property type="entry name" value="ARM repeat"/>
    <property type="match status" value="1"/>
</dbReference>
<evidence type="ECO:0000313" key="2">
    <source>
        <dbReference type="EMBL" id="CAE0583444.1"/>
    </source>
</evidence>
<proteinExistence type="predicted"/>
<feature type="domain" description="W2" evidence="1">
    <location>
        <begin position="15"/>
        <end position="167"/>
    </location>
</feature>